<proteinExistence type="inferred from homology"/>
<comment type="similarity">
    <text evidence="2 6">Belongs to the group II decarboxylase family.</text>
</comment>
<reference evidence="7 8" key="1">
    <citation type="submission" date="2018-01" db="EMBL/GenBank/DDBJ databases">
        <title>Genomic Encyclopedia of Type Strains, Phase III (KMG-III): the genomes of soil and plant-associated and newly described type strains.</title>
        <authorList>
            <person name="Whitman W."/>
        </authorList>
    </citation>
    <scope>NUCLEOTIDE SEQUENCE [LARGE SCALE GENOMIC DNA]</scope>
    <source>
        <strain evidence="7 8">HKI456</strain>
    </source>
</reference>
<evidence type="ECO:0000313" key="7">
    <source>
        <dbReference type="EMBL" id="PPB82825.1"/>
    </source>
</evidence>
<dbReference type="PANTHER" id="PTHR45677:SF8">
    <property type="entry name" value="CYSTEINE SULFINIC ACID DECARBOXYLASE"/>
    <property type="match status" value="1"/>
</dbReference>
<dbReference type="GO" id="GO:0019752">
    <property type="term" value="P:carboxylic acid metabolic process"/>
    <property type="evidence" value="ECO:0007669"/>
    <property type="project" value="InterPro"/>
</dbReference>
<organism evidence="7 8">
    <name type="scientific">Mycetohabitans endofungorum</name>
    <dbReference type="NCBI Taxonomy" id="417203"/>
    <lineage>
        <taxon>Bacteria</taxon>
        <taxon>Pseudomonadati</taxon>
        <taxon>Pseudomonadota</taxon>
        <taxon>Betaproteobacteria</taxon>
        <taxon>Burkholderiales</taxon>
        <taxon>Burkholderiaceae</taxon>
        <taxon>Mycetohabitans</taxon>
    </lineage>
</organism>
<evidence type="ECO:0000256" key="2">
    <source>
        <dbReference type="ARBA" id="ARBA00009533"/>
    </source>
</evidence>
<comment type="caution">
    <text evidence="7">The sequence shown here is derived from an EMBL/GenBank/DDBJ whole genome shotgun (WGS) entry which is preliminary data.</text>
</comment>
<dbReference type="Gene3D" id="3.40.640.10">
    <property type="entry name" value="Type I PLP-dependent aspartate aminotransferase-like (Major domain)"/>
    <property type="match status" value="1"/>
</dbReference>
<dbReference type="EMBL" id="PRDW01000012">
    <property type="protein sequence ID" value="PPB82825.1"/>
    <property type="molecule type" value="Genomic_DNA"/>
</dbReference>
<dbReference type="PANTHER" id="PTHR45677">
    <property type="entry name" value="GLUTAMATE DECARBOXYLASE-RELATED"/>
    <property type="match status" value="1"/>
</dbReference>
<evidence type="ECO:0000256" key="3">
    <source>
        <dbReference type="ARBA" id="ARBA00022793"/>
    </source>
</evidence>
<accession>A0A2P5K896</accession>
<dbReference type="GO" id="GO:0005737">
    <property type="term" value="C:cytoplasm"/>
    <property type="evidence" value="ECO:0007669"/>
    <property type="project" value="TreeGrafter"/>
</dbReference>
<keyword evidence="4 6" id="KW-0663">Pyridoxal phosphate</keyword>
<dbReference type="RefSeq" id="WP_146064063.1">
    <property type="nucleotide sequence ID" value="NZ_PRDW01000012.1"/>
</dbReference>
<keyword evidence="3" id="KW-0210">Decarboxylase</keyword>
<evidence type="ECO:0000256" key="5">
    <source>
        <dbReference type="ARBA" id="ARBA00023239"/>
    </source>
</evidence>
<protein>
    <submittedName>
        <fullName evidence="7">Pyridoxal-dependent decarboxylase-like protein</fullName>
    </submittedName>
</protein>
<keyword evidence="8" id="KW-1185">Reference proteome</keyword>
<sequence length="106" mass="11907">MRYDKLYSAEMLNILKREFLVSERGHYSLRKVADVLGIGCDHLLRISVDAADRIRIDALRAAVRDLQRRNIGPMTIVGMAGTTEMGAIDPLDALADVARVLSLRRR</sequence>
<dbReference type="Proteomes" id="UP000243096">
    <property type="component" value="Unassembled WGS sequence"/>
</dbReference>
<name>A0A2P5K896_9BURK</name>
<evidence type="ECO:0000313" key="8">
    <source>
        <dbReference type="Proteomes" id="UP000243096"/>
    </source>
</evidence>
<dbReference type="InterPro" id="IPR015424">
    <property type="entry name" value="PyrdxlP-dep_Trfase"/>
</dbReference>
<dbReference type="InterPro" id="IPR002129">
    <property type="entry name" value="PyrdxlP-dep_de-COase"/>
</dbReference>
<dbReference type="OrthoDB" id="9803665at2"/>
<dbReference type="AlphaFoldDB" id="A0A2P5K896"/>
<dbReference type="SUPFAM" id="SSF53383">
    <property type="entry name" value="PLP-dependent transferases"/>
    <property type="match status" value="1"/>
</dbReference>
<dbReference type="Pfam" id="PF00282">
    <property type="entry name" value="Pyridoxal_deC"/>
    <property type="match status" value="1"/>
</dbReference>
<dbReference type="GO" id="GO:0030170">
    <property type="term" value="F:pyridoxal phosphate binding"/>
    <property type="evidence" value="ECO:0007669"/>
    <property type="project" value="InterPro"/>
</dbReference>
<comment type="cofactor">
    <cofactor evidence="1 6">
        <name>pyridoxal 5'-phosphate</name>
        <dbReference type="ChEBI" id="CHEBI:597326"/>
    </cofactor>
</comment>
<evidence type="ECO:0000256" key="4">
    <source>
        <dbReference type="ARBA" id="ARBA00022898"/>
    </source>
</evidence>
<evidence type="ECO:0000256" key="6">
    <source>
        <dbReference type="RuleBase" id="RU000382"/>
    </source>
</evidence>
<evidence type="ECO:0000256" key="1">
    <source>
        <dbReference type="ARBA" id="ARBA00001933"/>
    </source>
</evidence>
<dbReference type="GO" id="GO:0016831">
    <property type="term" value="F:carboxy-lyase activity"/>
    <property type="evidence" value="ECO:0007669"/>
    <property type="project" value="UniProtKB-KW"/>
</dbReference>
<dbReference type="InterPro" id="IPR015421">
    <property type="entry name" value="PyrdxlP-dep_Trfase_major"/>
</dbReference>
<gene>
    <name evidence="7" type="ORF">B0O95_1122</name>
</gene>
<keyword evidence="5 6" id="KW-0456">Lyase</keyword>